<gene>
    <name evidence="1" type="ORF">LPB142_13675</name>
</gene>
<dbReference type="RefSeq" id="WP_071166701.1">
    <property type="nucleotide sequence ID" value="NZ_CP017781.1"/>
</dbReference>
<reference evidence="1 2" key="1">
    <citation type="submission" date="2016-10" db="EMBL/GenBank/DDBJ databases">
        <title>Rhodobacter sp. LPB0142, isolated from sea water.</title>
        <authorList>
            <person name="Kim E."/>
            <person name="Yi H."/>
        </authorList>
    </citation>
    <scope>NUCLEOTIDE SEQUENCE [LARGE SCALE GENOMIC DNA]</scope>
    <source>
        <strain evidence="1 2">LPB0142</strain>
    </source>
</reference>
<dbReference type="InterPro" id="IPR029033">
    <property type="entry name" value="His_PPase_superfam"/>
</dbReference>
<dbReference type="Gene3D" id="3.40.50.1240">
    <property type="entry name" value="Phosphoglycerate mutase-like"/>
    <property type="match status" value="1"/>
</dbReference>
<accession>A0A1D9MEE9</accession>
<protein>
    <submittedName>
        <fullName evidence="1">Phosphoglycerate mutase</fullName>
    </submittedName>
</protein>
<name>A0A1D9MEE9_9RHOB</name>
<dbReference type="InterPro" id="IPR013078">
    <property type="entry name" value="His_Pase_superF_clade-1"/>
</dbReference>
<dbReference type="Pfam" id="PF00300">
    <property type="entry name" value="His_Phos_1"/>
    <property type="match status" value="1"/>
</dbReference>
<dbReference type="PANTHER" id="PTHR47623">
    <property type="entry name" value="OS09G0287300 PROTEIN"/>
    <property type="match status" value="1"/>
</dbReference>
<dbReference type="SUPFAM" id="SSF53254">
    <property type="entry name" value="Phosphoglycerate mutase-like"/>
    <property type="match status" value="1"/>
</dbReference>
<dbReference type="AlphaFoldDB" id="A0A1D9MEE9"/>
<dbReference type="STRING" id="1850250.LPB142_13675"/>
<keyword evidence="2" id="KW-1185">Reference proteome</keyword>
<evidence type="ECO:0000313" key="2">
    <source>
        <dbReference type="Proteomes" id="UP000176562"/>
    </source>
</evidence>
<dbReference type="KEGG" id="rhp:LPB142_13675"/>
<evidence type="ECO:0000313" key="1">
    <source>
        <dbReference type="EMBL" id="AOZ70237.1"/>
    </source>
</evidence>
<dbReference type="SMART" id="SM00855">
    <property type="entry name" value="PGAM"/>
    <property type="match status" value="1"/>
</dbReference>
<organism evidence="1 2">
    <name type="scientific">Rhodobacter xanthinilyticus</name>
    <dbReference type="NCBI Taxonomy" id="1850250"/>
    <lineage>
        <taxon>Bacteria</taxon>
        <taxon>Pseudomonadati</taxon>
        <taxon>Pseudomonadota</taxon>
        <taxon>Alphaproteobacteria</taxon>
        <taxon>Rhodobacterales</taxon>
        <taxon>Rhodobacter group</taxon>
        <taxon>Rhodobacter</taxon>
    </lineage>
</organism>
<dbReference type="EMBL" id="CP017781">
    <property type="protein sequence ID" value="AOZ70237.1"/>
    <property type="molecule type" value="Genomic_DNA"/>
</dbReference>
<dbReference type="CDD" id="cd07067">
    <property type="entry name" value="HP_PGM_like"/>
    <property type="match status" value="1"/>
</dbReference>
<sequence>MTPLGHRRLILTRHAKSSWDDPLMSDHDRPLNARGIAAARELGDFLASRGLEPEEVLCSTAQRTRETWDRVAGAVLETRPEVRYLDALYHAAPDVMLAHLRHATQPTVMMIGHNPGIAEFAARLPARPVFDPDFRKFPTCATLIIDFQIDDWSEVKPGFGSMLDFFTPSNRGA</sequence>
<dbReference type="Proteomes" id="UP000176562">
    <property type="component" value="Chromosome"/>
</dbReference>
<dbReference type="PANTHER" id="PTHR47623:SF1">
    <property type="entry name" value="OS09G0287300 PROTEIN"/>
    <property type="match status" value="1"/>
</dbReference>
<proteinExistence type="predicted"/>